<evidence type="ECO:0008006" key="8">
    <source>
        <dbReference type="Google" id="ProtNLM"/>
    </source>
</evidence>
<dbReference type="InterPro" id="IPR045584">
    <property type="entry name" value="Pilin-like"/>
</dbReference>
<name>A0A6J4QJ54_9ACTN</name>
<keyword evidence="3 6" id="KW-0812">Transmembrane</keyword>
<organism evidence="7">
    <name type="scientific">uncultured Rubrobacteraceae bacterium</name>
    <dbReference type="NCBI Taxonomy" id="349277"/>
    <lineage>
        <taxon>Bacteria</taxon>
        <taxon>Bacillati</taxon>
        <taxon>Actinomycetota</taxon>
        <taxon>Rubrobacteria</taxon>
        <taxon>Rubrobacterales</taxon>
        <taxon>Rubrobacteraceae</taxon>
        <taxon>environmental samples</taxon>
    </lineage>
</organism>
<dbReference type="GO" id="GO:0015628">
    <property type="term" value="P:protein secretion by the type II secretion system"/>
    <property type="evidence" value="ECO:0007669"/>
    <property type="project" value="InterPro"/>
</dbReference>
<dbReference type="InterPro" id="IPR012902">
    <property type="entry name" value="N_methyl_site"/>
</dbReference>
<gene>
    <name evidence="7" type="ORF">AVDCRST_MAG02-287</name>
</gene>
<sequence length="131" mass="14033">MDGHPVRGRYFREAIREERGFTLIELLVVVVIVGILAAIAIPTYVGQQDKARDTAAQAQLRTAATAQQLFYADNDEYTASLSDLAGFGFRQGEQKVSVQSAGASYCMQAPGGGDNVFKMTEGAGKPEPGEC</sequence>
<dbReference type="InterPro" id="IPR000983">
    <property type="entry name" value="Bac_GSPG_pilin"/>
</dbReference>
<dbReference type="SUPFAM" id="SSF54523">
    <property type="entry name" value="Pili subunits"/>
    <property type="match status" value="1"/>
</dbReference>
<evidence type="ECO:0000313" key="7">
    <source>
        <dbReference type="EMBL" id="CAA9446377.1"/>
    </source>
</evidence>
<keyword evidence="2" id="KW-0488">Methylation</keyword>
<evidence type="ECO:0000256" key="4">
    <source>
        <dbReference type="ARBA" id="ARBA00022989"/>
    </source>
</evidence>
<dbReference type="GO" id="GO:0016020">
    <property type="term" value="C:membrane"/>
    <property type="evidence" value="ECO:0007669"/>
    <property type="project" value="UniProtKB-SubCell"/>
</dbReference>
<dbReference type="PRINTS" id="PR00813">
    <property type="entry name" value="BCTERIALGSPG"/>
</dbReference>
<dbReference type="AlphaFoldDB" id="A0A6J4QJ54"/>
<accession>A0A6J4QJ54</accession>
<comment type="subcellular location">
    <subcellularLocation>
        <location evidence="1">Membrane</location>
        <topology evidence="1">Single-pass membrane protein</topology>
    </subcellularLocation>
</comment>
<dbReference type="NCBIfam" id="TIGR02532">
    <property type="entry name" value="IV_pilin_GFxxxE"/>
    <property type="match status" value="1"/>
</dbReference>
<evidence type="ECO:0000256" key="6">
    <source>
        <dbReference type="SAM" id="Phobius"/>
    </source>
</evidence>
<keyword evidence="5 6" id="KW-0472">Membrane</keyword>
<dbReference type="Pfam" id="PF07963">
    <property type="entry name" value="N_methyl"/>
    <property type="match status" value="1"/>
</dbReference>
<evidence type="ECO:0000256" key="5">
    <source>
        <dbReference type="ARBA" id="ARBA00023136"/>
    </source>
</evidence>
<evidence type="ECO:0000256" key="3">
    <source>
        <dbReference type="ARBA" id="ARBA00022692"/>
    </source>
</evidence>
<dbReference type="GO" id="GO:0015627">
    <property type="term" value="C:type II protein secretion system complex"/>
    <property type="evidence" value="ECO:0007669"/>
    <property type="project" value="InterPro"/>
</dbReference>
<dbReference type="PANTHER" id="PTHR30093:SF44">
    <property type="entry name" value="TYPE II SECRETION SYSTEM CORE PROTEIN G"/>
    <property type="match status" value="1"/>
</dbReference>
<feature type="transmembrane region" description="Helical" evidence="6">
    <location>
        <begin position="21"/>
        <end position="45"/>
    </location>
</feature>
<protein>
    <recommendedName>
        <fullName evidence="8">Prepilin-type N-terminal cleavage/methylation domain-containing protein</fullName>
    </recommendedName>
</protein>
<evidence type="ECO:0000256" key="2">
    <source>
        <dbReference type="ARBA" id="ARBA00022481"/>
    </source>
</evidence>
<dbReference type="Gene3D" id="3.30.700.10">
    <property type="entry name" value="Glycoprotein, Type 4 Pilin"/>
    <property type="match status" value="1"/>
</dbReference>
<reference evidence="7" key="1">
    <citation type="submission" date="2020-02" db="EMBL/GenBank/DDBJ databases">
        <authorList>
            <person name="Meier V. D."/>
        </authorList>
    </citation>
    <scope>NUCLEOTIDE SEQUENCE</scope>
    <source>
        <strain evidence="7">AVDCRST_MAG02</strain>
    </source>
</reference>
<keyword evidence="4 6" id="KW-1133">Transmembrane helix</keyword>
<dbReference type="PROSITE" id="PS00409">
    <property type="entry name" value="PROKAR_NTER_METHYL"/>
    <property type="match status" value="1"/>
</dbReference>
<dbReference type="EMBL" id="CADCVH010000011">
    <property type="protein sequence ID" value="CAA9446377.1"/>
    <property type="molecule type" value="Genomic_DNA"/>
</dbReference>
<proteinExistence type="predicted"/>
<dbReference type="PANTHER" id="PTHR30093">
    <property type="entry name" value="GENERAL SECRETION PATHWAY PROTEIN G"/>
    <property type="match status" value="1"/>
</dbReference>
<evidence type="ECO:0000256" key="1">
    <source>
        <dbReference type="ARBA" id="ARBA00004167"/>
    </source>
</evidence>